<evidence type="ECO:0000313" key="7">
    <source>
        <dbReference type="EMBL" id="MBO8473854.1"/>
    </source>
</evidence>
<dbReference type="InterPro" id="IPR037682">
    <property type="entry name" value="TonB_C"/>
</dbReference>
<evidence type="ECO:0000256" key="3">
    <source>
        <dbReference type="ARBA" id="ARBA00022989"/>
    </source>
</evidence>
<reference evidence="7" key="1">
    <citation type="submission" date="2020-10" db="EMBL/GenBank/DDBJ databases">
        <authorList>
            <person name="Gilroy R."/>
        </authorList>
    </citation>
    <scope>NUCLEOTIDE SEQUENCE</scope>
    <source>
        <strain evidence="7">B1-13419</strain>
    </source>
</reference>
<feature type="domain" description="TonB C-terminal" evidence="6">
    <location>
        <begin position="185"/>
        <end position="235"/>
    </location>
</feature>
<dbReference type="InterPro" id="IPR006260">
    <property type="entry name" value="TonB/TolA_C"/>
</dbReference>
<evidence type="ECO:0000256" key="5">
    <source>
        <dbReference type="SAM" id="Phobius"/>
    </source>
</evidence>
<dbReference type="SUPFAM" id="SSF74653">
    <property type="entry name" value="TolA/TonB C-terminal domain"/>
    <property type="match status" value="1"/>
</dbReference>
<dbReference type="Proteomes" id="UP000823757">
    <property type="component" value="Unassembled WGS sequence"/>
</dbReference>
<reference evidence="7" key="2">
    <citation type="journal article" date="2021" name="PeerJ">
        <title>Extensive microbial diversity within the chicken gut microbiome revealed by metagenomics and culture.</title>
        <authorList>
            <person name="Gilroy R."/>
            <person name="Ravi A."/>
            <person name="Getino M."/>
            <person name="Pursley I."/>
            <person name="Horton D.L."/>
            <person name="Alikhan N.F."/>
            <person name="Baker D."/>
            <person name="Gharbi K."/>
            <person name="Hall N."/>
            <person name="Watson M."/>
            <person name="Adriaenssens E.M."/>
            <person name="Foster-Nyarko E."/>
            <person name="Jarju S."/>
            <person name="Secka A."/>
            <person name="Antonio M."/>
            <person name="Oren A."/>
            <person name="Chaudhuri R.R."/>
            <person name="La Ragione R."/>
            <person name="Hildebrand F."/>
            <person name="Pallen M.J."/>
        </authorList>
    </citation>
    <scope>NUCLEOTIDE SEQUENCE</scope>
    <source>
        <strain evidence="7">B1-13419</strain>
    </source>
</reference>
<dbReference type="GO" id="GO:0016020">
    <property type="term" value="C:membrane"/>
    <property type="evidence" value="ECO:0007669"/>
    <property type="project" value="UniProtKB-SubCell"/>
</dbReference>
<dbReference type="Pfam" id="PF03544">
    <property type="entry name" value="TonB_C"/>
    <property type="match status" value="1"/>
</dbReference>
<evidence type="ECO:0000256" key="1">
    <source>
        <dbReference type="ARBA" id="ARBA00004167"/>
    </source>
</evidence>
<protein>
    <submittedName>
        <fullName evidence="7">TonB family protein</fullName>
    </submittedName>
</protein>
<comment type="subcellular location">
    <subcellularLocation>
        <location evidence="1">Membrane</location>
        <topology evidence="1">Single-pass membrane protein</topology>
    </subcellularLocation>
</comment>
<evidence type="ECO:0000259" key="6">
    <source>
        <dbReference type="Pfam" id="PF03544"/>
    </source>
</evidence>
<dbReference type="EMBL" id="JADIMD010000011">
    <property type="protein sequence ID" value="MBO8473854.1"/>
    <property type="molecule type" value="Genomic_DNA"/>
</dbReference>
<dbReference type="NCBIfam" id="TIGR01352">
    <property type="entry name" value="tonB_Cterm"/>
    <property type="match status" value="1"/>
</dbReference>
<dbReference type="Gene3D" id="3.30.1150.10">
    <property type="match status" value="1"/>
</dbReference>
<gene>
    <name evidence="7" type="ORF">IAB91_00995</name>
</gene>
<proteinExistence type="predicted"/>
<accession>A0A9D9NHE3</accession>
<comment type="caution">
    <text evidence="7">The sequence shown here is derived from an EMBL/GenBank/DDBJ whole genome shotgun (WGS) entry which is preliminary data.</text>
</comment>
<organism evidence="7 8">
    <name type="scientific">Candidatus Cryptobacteroides faecigallinarum</name>
    <dbReference type="NCBI Taxonomy" id="2840763"/>
    <lineage>
        <taxon>Bacteria</taxon>
        <taxon>Pseudomonadati</taxon>
        <taxon>Bacteroidota</taxon>
        <taxon>Bacteroidia</taxon>
        <taxon>Bacteroidales</taxon>
        <taxon>Candidatus Cryptobacteroides</taxon>
    </lineage>
</organism>
<name>A0A9D9NHE3_9BACT</name>
<feature type="transmembrane region" description="Helical" evidence="5">
    <location>
        <begin position="16"/>
        <end position="35"/>
    </location>
</feature>
<keyword evidence="2 5" id="KW-0812">Transmembrane</keyword>
<keyword evidence="3 5" id="KW-1133">Transmembrane helix</keyword>
<keyword evidence="4 5" id="KW-0472">Membrane</keyword>
<dbReference type="GO" id="GO:0055085">
    <property type="term" value="P:transmembrane transport"/>
    <property type="evidence" value="ECO:0007669"/>
    <property type="project" value="InterPro"/>
</dbReference>
<evidence type="ECO:0000256" key="2">
    <source>
        <dbReference type="ARBA" id="ARBA00022692"/>
    </source>
</evidence>
<sequence length="253" mass="28543">MDIRKLYRKIATEDKAGLYITVIFHLTVIIVLLVSQLTNIAIRDNAFLMDFSKQEEAERTAEEEAFKEEISRRLDRLLGDIPVTETETEVKNLAVDASEALRDDRETDTDDLYRDAARLAEKLSGNKSALTEDARDETVDLSRFSGSENREDRIEYKGPSVVSYSLDGRKASRLSIPAYRCMGGGEVTVLITVDPQGNVLNAKIYDDVSSSDPCLREFAVRAARLSRFSALPQNKIRELPRQKGEIVYKFIAQ</sequence>
<dbReference type="AlphaFoldDB" id="A0A9D9NHE3"/>
<evidence type="ECO:0000313" key="8">
    <source>
        <dbReference type="Proteomes" id="UP000823757"/>
    </source>
</evidence>
<evidence type="ECO:0000256" key="4">
    <source>
        <dbReference type="ARBA" id="ARBA00023136"/>
    </source>
</evidence>